<evidence type="ECO:0000313" key="11">
    <source>
        <dbReference type="Proteomes" id="UP000559256"/>
    </source>
</evidence>
<comment type="subcellular location">
    <subcellularLocation>
        <location evidence="1">Chromosome</location>
    </subcellularLocation>
</comment>
<dbReference type="GO" id="GO:0000786">
    <property type="term" value="C:nucleosome"/>
    <property type="evidence" value="ECO:0007669"/>
    <property type="project" value="UniProtKB-KW"/>
</dbReference>
<evidence type="ECO:0000313" key="10">
    <source>
        <dbReference type="EMBL" id="KAF5339482.1"/>
    </source>
</evidence>
<dbReference type="GO" id="GO:0046982">
    <property type="term" value="F:protein heterodimerization activity"/>
    <property type="evidence" value="ECO:0007669"/>
    <property type="project" value="InterPro"/>
</dbReference>
<keyword evidence="5" id="KW-0488">Methylation</keyword>
<dbReference type="PANTHER" id="PTHR11426">
    <property type="entry name" value="HISTONE H3"/>
    <property type="match status" value="1"/>
</dbReference>
<dbReference type="InterPro" id="IPR007125">
    <property type="entry name" value="H2A/H2B/H3"/>
</dbReference>
<evidence type="ECO:0000256" key="3">
    <source>
        <dbReference type="ARBA" id="ARBA00020835"/>
    </source>
</evidence>
<evidence type="ECO:0000256" key="2">
    <source>
        <dbReference type="ARBA" id="ARBA00010343"/>
    </source>
</evidence>
<sequence>MARTKQTARKSTGGWKAHPALTNIHWPKVSSERSKFRGTRKLIWKRKVFAPRKQLAAKSSARKTAAAAGGVKKPHRFRPGTVALREIRRYQKSSELLIRKLPFQRLVREIAQDFKTDLRFQSSAVIALQEAAEAYVVSLFEDTNLAAIHAKRVTIQPKDLALARRLRGERS</sequence>
<evidence type="ECO:0000256" key="6">
    <source>
        <dbReference type="ARBA" id="ARBA00022553"/>
    </source>
</evidence>
<dbReference type="OrthoDB" id="842664at2759"/>
<name>A0A8H5CCV8_9AGAR</name>
<dbReference type="InterPro" id="IPR000164">
    <property type="entry name" value="Histone_H3/CENP-A"/>
</dbReference>
<evidence type="ECO:0000256" key="8">
    <source>
        <dbReference type="ARBA" id="ARBA00023269"/>
    </source>
</evidence>
<evidence type="ECO:0000256" key="5">
    <source>
        <dbReference type="ARBA" id="ARBA00022481"/>
    </source>
</evidence>
<feature type="domain" description="Core Histone H2A/H2B/H3" evidence="9">
    <location>
        <begin position="79"/>
        <end position="166"/>
    </location>
</feature>
<evidence type="ECO:0000256" key="1">
    <source>
        <dbReference type="ARBA" id="ARBA00004286"/>
    </source>
</evidence>
<dbReference type="InterPro" id="IPR009072">
    <property type="entry name" value="Histone-fold"/>
</dbReference>
<keyword evidence="11" id="KW-1185">Reference proteome</keyword>
<evidence type="ECO:0000256" key="4">
    <source>
        <dbReference type="ARBA" id="ARBA00022454"/>
    </source>
</evidence>
<dbReference type="EMBL" id="JAACJM010000185">
    <property type="protein sequence ID" value="KAF5339482.1"/>
    <property type="molecule type" value="Genomic_DNA"/>
</dbReference>
<comment type="caution">
    <text evidence="10">The sequence shown here is derived from an EMBL/GenBank/DDBJ whole genome shotgun (WGS) entry which is preliminary data.</text>
</comment>
<dbReference type="Proteomes" id="UP000559256">
    <property type="component" value="Unassembled WGS sequence"/>
</dbReference>
<accession>A0A8H5CCV8</accession>
<evidence type="ECO:0000256" key="7">
    <source>
        <dbReference type="ARBA" id="ARBA00022990"/>
    </source>
</evidence>
<keyword evidence="7" id="KW-0007">Acetylation</keyword>
<comment type="similarity">
    <text evidence="2">Belongs to the histone H3 family.</text>
</comment>
<protein>
    <recommendedName>
        <fullName evidence="3">Histone H3</fullName>
    </recommendedName>
</protein>
<dbReference type="PROSITE" id="PS00959">
    <property type="entry name" value="HISTONE_H3_2"/>
    <property type="match status" value="1"/>
</dbReference>
<proteinExistence type="inferred from homology"/>
<dbReference type="GO" id="GO:0005654">
    <property type="term" value="C:nucleoplasm"/>
    <property type="evidence" value="ECO:0007669"/>
    <property type="project" value="UniProtKB-ARBA"/>
</dbReference>
<gene>
    <name evidence="10" type="ORF">D9758_015313</name>
</gene>
<dbReference type="GO" id="GO:0003677">
    <property type="term" value="F:DNA binding"/>
    <property type="evidence" value="ECO:0007669"/>
    <property type="project" value="InterPro"/>
</dbReference>
<keyword evidence="6" id="KW-0597">Phosphoprotein</keyword>
<dbReference type="Gene3D" id="1.10.20.10">
    <property type="entry name" value="Histone, subunit A"/>
    <property type="match status" value="1"/>
</dbReference>
<keyword evidence="8" id="KW-0544">Nucleosome core</keyword>
<dbReference type="SMART" id="SM00428">
    <property type="entry name" value="H3"/>
    <property type="match status" value="1"/>
</dbReference>
<dbReference type="GO" id="GO:0030527">
    <property type="term" value="F:structural constituent of chromatin"/>
    <property type="evidence" value="ECO:0007669"/>
    <property type="project" value="InterPro"/>
</dbReference>
<dbReference type="Pfam" id="PF00125">
    <property type="entry name" value="Histone"/>
    <property type="match status" value="1"/>
</dbReference>
<dbReference type="FunFam" id="1.10.20.10:FF:000001">
    <property type="entry name" value="Histone H3"/>
    <property type="match status" value="1"/>
</dbReference>
<keyword evidence="4" id="KW-0158">Chromosome</keyword>
<reference evidence="10 11" key="1">
    <citation type="journal article" date="2020" name="ISME J.">
        <title>Uncovering the hidden diversity of litter-decomposition mechanisms in mushroom-forming fungi.</title>
        <authorList>
            <person name="Floudas D."/>
            <person name="Bentzer J."/>
            <person name="Ahren D."/>
            <person name="Johansson T."/>
            <person name="Persson P."/>
            <person name="Tunlid A."/>
        </authorList>
    </citation>
    <scope>NUCLEOTIDE SEQUENCE [LARGE SCALE GENOMIC DNA]</scope>
    <source>
        <strain evidence="10 11">CBS 291.85</strain>
    </source>
</reference>
<keyword evidence="8" id="KW-0238">DNA-binding</keyword>
<organism evidence="10 11">
    <name type="scientific">Tetrapyrgos nigripes</name>
    <dbReference type="NCBI Taxonomy" id="182062"/>
    <lineage>
        <taxon>Eukaryota</taxon>
        <taxon>Fungi</taxon>
        <taxon>Dikarya</taxon>
        <taxon>Basidiomycota</taxon>
        <taxon>Agaricomycotina</taxon>
        <taxon>Agaricomycetes</taxon>
        <taxon>Agaricomycetidae</taxon>
        <taxon>Agaricales</taxon>
        <taxon>Marasmiineae</taxon>
        <taxon>Marasmiaceae</taxon>
        <taxon>Tetrapyrgos</taxon>
    </lineage>
</organism>
<dbReference type="CDD" id="cd22911">
    <property type="entry name" value="HFD_H3"/>
    <property type="match status" value="1"/>
</dbReference>
<dbReference type="AlphaFoldDB" id="A0A8H5CCV8"/>
<dbReference type="SUPFAM" id="SSF47113">
    <property type="entry name" value="Histone-fold"/>
    <property type="match status" value="1"/>
</dbReference>
<evidence type="ECO:0000259" key="9">
    <source>
        <dbReference type="Pfam" id="PF00125"/>
    </source>
</evidence>